<comment type="caution">
    <text evidence="2">The sequence shown here is derived from an EMBL/GenBank/DDBJ whole genome shotgun (WGS) entry which is preliminary data.</text>
</comment>
<dbReference type="Proteomes" id="UP000265520">
    <property type="component" value="Unassembled WGS sequence"/>
</dbReference>
<sequence>EETPAEKTPAPVATPAPSPALAPKVVNPPIAETEKVKLREKQFEVIQKRSDLNVSDHELRSLSNDRSRSAAYD</sequence>
<name>A0A392V751_9FABA</name>
<feature type="region of interest" description="Disordered" evidence="1">
    <location>
        <begin position="1"/>
        <end position="27"/>
    </location>
</feature>
<keyword evidence="3" id="KW-1185">Reference proteome</keyword>
<proteinExistence type="predicted"/>
<evidence type="ECO:0000256" key="1">
    <source>
        <dbReference type="SAM" id="MobiDB-lite"/>
    </source>
</evidence>
<reference evidence="2 3" key="1">
    <citation type="journal article" date="2018" name="Front. Plant Sci.">
        <title>Red Clover (Trifolium pratense) and Zigzag Clover (T. medium) - A Picture of Genomic Similarities and Differences.</title>
        <authorList>
            <person name="Dluhosova J."/>
            <person name="Istvanek J."/>
            <person name="Nedelnik J."/>
            <person name="Repkova J."/>
        </authorList>
    </citation>
    <scope>NUCLEOTIDE SEQUENCE [LARGE SCALE GENOMIC DNA]</scope>
    <source>
        <strain evidence="3">cv. 10/8</strain>
        <tissue evidence="2">Leaf</tissue>
    </source>
</reference>
<protein>
    <submittedName>
        <fullName evidence="2">Uncharacterized protein</fullName>
    </submittedName>
</protein>
<organism evidence="2 3">
    <name type="scientific">Trifolium medium</name>
    <dbReference type="NCBI Taxonomy" id="97028"/>
    <lineage>
        <taxon>Eukaryota</taxon>
        <taxon>Viridiplantae</taxon>
        <taxon>Streptophyta</taxon>
        <taxon>Embryophyta</taxon>
        <taxon>Tracheophyta</taxon>
        <taxon>Spermatophyta</taxon>
        <taxon>Magnoliopsida</taxon>
        <taxon>eudicotyledons</taxon>
        <taxon>Gunneridae</taxon>
        <taxon>Pentapetalae</taxon>
        <taxon>rosids</taxon>
        <taxon>fabids</taxon>
        <taxon>Fabales</taxon>
        <taxon>Fabaceae</taxon>
        <taxon>Papilionoideae</taxon>
        <taxon>50 kb inversion clade</taxon>
        <taxon>NPAAA clade</taxon>
        <taxon>Hologalegina</taxon>
        <taxon>IRL clade</taxon>
        <taxon>Trifolieae</taxon>
        <taxon>Trifolium</taxon>
    </lineage>
</organism>
<feature type="non-terminal residue" evidence="2">
    <location>
        <position position="73"/>
    </location>
</feature>
<dbReference type="EMBL" id="LXQA011051593">
    <property type="protein sequence ID" value="MCI82781.1"/>
    <property type="molecule type" value="Genomic_DNA"/>
</dbReference>
<dbReference type="AlphaFoldDB" id="A0A392V751"/>
<feature type="compositionally biased region" description="Low complexity" evidence="1">
    <location>
        <begin position="1"/>
        <end position="11"/>
    </location>
</feature>
<feature type="non-terminal residue" evidence="2">
    <location>
        <position position="1"/>
    </location>
</feature>
<feature type="region of interest" description="Disordered" evidence="1">
    <location>
        <begin position="52"/>
        <end position="73"/>
    </location>
</feature>
<evidence type="ECO:0000313" key="2">
    <source>
        <dbReference type="EMBL" id="MCI82781.1"/>
    </source>
</evidence>
<accession>A0A392V751</accession>
<evidence type="ECO:0000313" key="3">
    <source>
        <dbReference type="Proteomes" id="UP000265520"/>
    </source>
</evidence>